<reference evidence="10" key="1">
    <citation type="journal article" date="2019" name="Int. J. Syst. Evol. Microbiol.">
        <title>The Global Catalogue of Microorganisms (GCM) 10K type strain sequencing project: providing services to taxonomists for standard genome sequencing and annotation.</title>
        <authorList>
            <consortium name="The Broad Institute Genomics Platform"/>
            <consortium name="The Broad Institute Genome Sequencing Center for Infectious Disease"/>
            <person name="Wu L."/>
            <person name="Ma J."/>
        </authorList>
    </citation>
    <scope>NUCLEOTIDE SEQUENCE [LARGE SCALE GENOMIC DNA]</scope>
    <source>
        <strain evidence="10">JCM 16013</strain>
    </source>
</reference>
<organism evidence="9 10">
    <name type="scientific">Catenulispora subtropica</name>
    <dbReference type="NCBI Taxonomy" id="450798"/>
    <lineage>
        <taxon>Bacteria</taxon>
        <taxon>Bacillati</taxon>
        <taxon>Actinomycetota</taxon>
        <taxon>Actinomycetes</taxon>
        <taxon>Catenulisporales</taxon>
        <taxon>Catenulisporaceae</taxon>
        <taxon>Catenulispora</taxon>
    </lineage>
</organism>
<dbReference type="Proteomes" id="UP001499854">
    <property type="component" value="Unassembled WGS sequence"/>
</dbReference>
<evidence type="ECO:0000256" key="2">
    <source>
        <dbReference type="ARBA" id="ARBA00022448"/>
    </source>
</evidence>
<dbReference type="RefSeq" id="WP_344655370.1">
    <property type="nucleotide sequence ID" value="NZ_BAAAQM010000002.1"/>
</dbReference>
<dbReference type="InterPro" id="IPR025966">
    <property type="entry name" value="OppC_N"/>
</dbReference>
<feature type="transmembrane region" description="Helical" evidence="6">
    <location>
        <begin position="45"/>
        <end position="67"/>
    </location>
</feature>
<comment type="subcellular location">
    <subcellularLocation>
        <location evidence="1">Cell membrane</location>
        <topology evidence="1">Multi-pass membrane protein</topology>
    </subcellularLocation>
</comment>
<sequence>MTASQGDASTVGTVQDFGGAVATATAVEGRSLRQIAWRRLRKDKVAMAGGVVALLLILVAVFAPVIVHFFGYDPNQPFDGLVDPSLGTPYGRFGGISSAHLLGMEPNSSLQRDVFSRVVYGAQISLLIAALATAVSVMLGLVLGLLAGFYGGWVGAVLTESSFDLHGIGKVAIDGIGNNDLPVVFAVVLFAATFIILANLVVDLLYGVIDPRVRRE</sequence>
<evidence type="ECO:0000256" key="6">
    <source>
        <dbReference type="SAM" id="Phobius"/>
    </source>
</evidence>
<dbReference type="PANTHER" id="PTHR43386:SF1">
    <property type="entry name" value="D,D-DIPEPTIDE TRANSPORT SYSTEM PERMEASE PROTEIN DDPC-RELATED"/>
    <property type="match status" value="1"/>
</dbReference>
<protein>
    <recommendedName>
        <fullName evidence="11">Binding-protein-dependent transport systems inner membrane component</fullName>
    </recommendedName>
</protein>
<gene>
    <name evidence="9" type="ORF">GCM10009838_06480</name>
</gene>
<feature type="transmembrane region" description="Helical" evidence="6">
    <location>
        <begin position="124"/>
        <end position="150"/>
    </location>
</feature>
<evidence type="ECO:0000256" key="1">
    <source>
        <dbReference type="ARBA" id="ARBA00004651"/>
    </source>
</evidence>
<dbReference type="InterPro" id="IPR000515">
    <property type="entry name" value="MetI-like"/>
</dbReference>
<evidence type="ECO:0000259" key="7">
    <source>
        <dbReference type="Pfam" id="PF00528"/>
    </source>
</evidence>
<dbReference type="InterPro" id="IPR050366">
    <property type="entry name" value="BP-dependent_transpt_permease"/>
</dbReference>
<evidence type="ECO:0000256" key="3">
    <source>
        <dbReference type="ARBA" id="ARBA00022692"/>
    </source>
</evidence>
<evidence type="ECO:0000313" key="10">
    <source>
        <dbReference type="Proteomes" id="UP001499854"/>
    </source>
</evidence>
<keyword evidence="5 6" id="KW-0472">Membrane</keyword>
<feature type="domain" description="ABC transmembrane type-1" evidence="7">
    <location>
        <begin position="138"/>
        <end position="215"/>
    </location>
</feature>
<evidence type="ECO:0000313" key="9">
    <source>
        <dbReference type="EMBL" id="GAA1953857.1"/>
    </source>
</evidence>
<feature type="transmembrane region" description="Helical" evidence="6">
    <location>
        <begin position="183"/>
        <end position="209"/>
    </location>
</feature>
<feature type="domain" description="Oligopeptide transport permease C-like N-terminal" evidence="8">
    <location>
        <begin position="31"/>
        <end position="75"/>
    </location>
</feature>
<evidence type="ECO:0000259" key="8">
    <source>
        <dbReference type="Pfam" id="PF12911"/>
    </source>
</evidence>
<dbReference type="Pfam" id="PF12911">
    <property type="entry name" value="OppC_N"/>
    <property type="match status" value="1"/>
</dbReference>
<evidence type="ECO:0000256" key="4">
    <source>
        <dbReference type="ARBA" id="ARBA00022989"/>
    </source>
</evidence>
<dbReference type="Pfam" id="PF00528">
    <property type="entry name" value="BPD_transp_1"/>
    <property type="match status" value="1"/>
</dbReference>
<proteinExistence type="predicted"/>
<keyword evidence="2" id="KW-0813">Transport</keyword>
<accession>A0ABP5BYC0</accession>
<keyword evidence="4 6" id="KW-1133">Transmembrane helix</keyword>
<dbReference type="PANTHER" id="PTHR43386">
    <property type="entry name" value="OLIGOPEPTIDE TRANSPORT SYSTEM PERMEASE PROTEIN APPC"/>
    <property type="match status" value="1"/>
</dbReference>
<name>A0ABP5BYC0_9ACTN</name>
<keyword evidence="3 6" id="KW-0812">Transmembrane</keyword>
<evidence type="ECO:0000256" key="5">
    <source>
        <dbReference type="ARBA" id="ARBA00023136"/>
    </source>
</evidence>
<dbReference type="EMBL" id="BAAAQM010000002">
    <property type="protein sequence ID" value="GAA1953857.1"/>
    <property type="molecule type" value="Genomic_DNA"/>
</dbReference>
<evidence type="ECO:0008006" key="11">
    <source>
        <dbReference type="Google" id="ProtNLM"/>
    </source>
</evidence>
<keyword evidence="10" id="KW-1185">Reference proteome</keyword>
<comment type="caution">
    <text evidence="9">The sequence shown here is derived from an EMBL/GenBank/DDBJ whole genome shotgun (WGS) entry which is preliminary data.</text>
</comment>